<dbReference type="PROSITE" id="PS51257">
    <property type="entry name" value="PROKAR_LIPOPROTEIN"/>
    <property type="match status" value="1"/>
</dbReference>
<evidence type="ECO:0000313" key="5">
    <source>
        <dbReference type="EMBL" id="TVY11323.1"/>
    </source>
</evidence>
<feature type="signal peptide" evidence="4">
    <location>
        <begin position="1"/>
        <end position="21"/>
    </location>
</feature>
<dbReference type="PANTHER" id="PTHR30061">
    <property type="entry name" value="MALTOSE-BINDING PERIPLASMIC PROTEIN"/>
    <property type="match status" value="1"/>
</dbReference>
<dbReference type="GO" id="GO:0042956">
    <property type="term" value="P:maltodextrin transmembrane transport"/>
    <property type="evidence" value="ECO:0007669"/>
    <property type="project" value="TreeGrafter"/>
</dbReference>
<protein>
    <submittedName>
        <fullName evidence="5">Sugar ABC transporter substrate-binding protein</fullName>
    </submittedName>
</protein>
<dbReference type="GO" id="GO:1901982">
    <property type="term" value="F:maltose binding"/>
    <property type="evidence" value="ECO:0007669"/>
    <property type="project" value="TreeGrafter"/>
</dbReference>
<evidence type="ECO:0000256" key="1">
    <source>
        <dbReference type="ARBA" id="ARBA00008520"/>
    </source>
</evidence>
<evidence type="ECO:0000313" key="6">
    <source>
        <dbReference type="Proteomes" id="UP000317036"/>
    </source>
</evidence>
<comment type="caution">
    <text evidence="5">The sequence shown here is derived from an EMBL/GenBank/DDBJ whole genome shotgun (WGS) entry which is preliminary data.</text>
</comment>
<keyword evidence="6" id="KW-1185">Reference proteome</keyword>
<sequence length="425" mass="47274">MKKWISMLTVAGVALAMTACSSSSTPSGSKDKPVELSYGLWDQNQAPAMQEIAKKFTESHPNITVKIEVTPFDQYWTKLETAATGGTLPDVFWINAANFVKYASNKMLVPLSDKAKTDNMSLDNYPKSLVDLYSLNGTLYGMPKDFDTIGLWYNKKMFDDAGMKYPDDTWDWKKLQEAAQKLTNPSKGVWGMASALAKSQQTTFYNTILQAGGYVISPDKKTSGYDKPEAIEGLKFWSDLIKNQWSPTVAQMTDTAARNLFESGKVAMLMDGSWTQIEFNQNEYTKDKVDVAPLPQGKVRATVIHGLSNVMAASSKKQKEAWEFVKFLGSKEAADIQARTGTVIPAFNGTQDAWVKSNPNFHLQVFIDELKYAVPYPSSKETAKWQNEEKATFNKGLSGEIPMEEAAKQVAAKMNAILKEEQNSK</sequence>
<accession>A0A559KGR1</accession>
<evidence type="ECO:0000256" key="3">
    <source>
        <dbReference type="ARBA" id="ARBA00022729"/>
    </source>
</evidence>
<feature type="chain" id="PRO_5038378727" evidence="4">
    <location>
        <begin position="22"/>
        <end position="425"/>
    </location>
</feature>
<keyword evidence="3 4" id="KW-0732">Signal</keyword>
<comment type="similarity">
    <text evidence="1">Belongs to the bacterial solute-binding protein 1 family.</text>
</comment>
<dbReference type="GO" id="GO:0015768">
    <property type="term" value="P:maltose transport"/>
    <property type="evidence" value="ECO:0007669"/>
    <property type="project" value="TreeGrafter"/>
</dbReference>
<keyword evidence="2" id="KW-0813">Transport</keyword>
<evidence type="ECO:0000256" key="4">
    <source>
        <dbReference type="SAM" id="SignalP"/>
    </source>
</evidence>
<name>A0A559KGR1_9BACL</name>
<dbReference type="RefSeq" id="WP_144843270.1">
    <property type="nucleotide sequence ID" value="NZ_VNJI01000003.1"/>
</dbReference>
<dbReference type="Proteomes" id="UP000317036">
    <property type="component" value="Unassembled WGS sequence"/>
</dbReference>
<gene>
    <name evidence="5" type="ORF">FPZ49_03570</name>
</gene>
<dbReference type="PANTHER" id="PTHR30061:SF50">
    <property type="entry name" value="MALTOSE_MALTODEXTRIN-BINDING PERIPLASMIC PROTEIN"/>
    <property type="match status" value="1"/>
</dbReference>
<dbReference type="Gene3D" id="3.40.190.10">
    <property type="entry name" value="Periplasmic binding protein-like II"/>
    <property type="match status" value="1"/>
</dbReference>
<dbReference type="AlphaFoldDB" id="A0A559KGR1"/>
<dbReference type="OrthoDB" id="9782846at2"/>
<dbReference type="Pfam" id="PF01547">
    <property type="entry name" value="SBP_bac_1"/>
    <property type="match status" value="1"/>
</dbReference>
<dbReference type="GO" id="GO:0055052">
    <property type="term" value="C:ATP-binding cassette (ABC) transporter complex, substrate-binding subunit-containing"/>
    <property type="evidence" value="ECO:0007669"/>
    <property type="project" value="TreeGrafter"/>
</dbReference>
<evidence type="ECO:0000256" key="2">
    <source>
        <dbReference type="ARBA" id="ARBA00022448"/>
    </source>
</evidence>
<reference evidence="5 6" key="1">
    <citation type="submission" date="2019-07" db="EMBL/GenBank/DDBJ databases">
        <authorList>
            <person name="Kim J."/>
        </authorList>
    </citation>
    <scope>NUCLEOTIDE SEQUENCE [LARGE SCALE GENOMIC DNA]</scope>
    <source>
        <strain evidence="5 6">JC52</strain>
    </source>
</reference>
<dbReference type="EMBL" id="VNJI01000003">
    <property type="protein sequence ID" value="TVY11323.1"/>
    <property type="molecule type" value="Genomic_DNA"/>
</dbReference>
<proteinExistence type="inferred from homology"/>
<organism evidence="5 6">
    <name type="scientific">Paenibacillus cremeus</name>
    <dbReference type="NCBI Taxonomy" id="2163881"/>
    <lineage>
        <taxon>Bacteria</taxon>
        <taxon>Bacillati</taxon>
        <taxon>Bacillota</taxon>
        <taxon>Bacilli</taxon>
        <taxon>Bacillales</taxon>
        <taxon>Paenibacillaceae</taxon>
        <taxon>Paenibacillus</taxon>
    </lineage>
</organism>
<dbReference type="SUPFAM" id="SSF53850">
    <property type="entry name" value="Periplasmic binding protein-like II"/>
    <property type="match status" value="1"/>
</dbReference>
<dbReference type="CDD" id="cd13585">
    <property type="entry name" value="PBP2_TMBP_like"/>
    <property type="match status" value="1"/>
</dbReference>
<dbReference type="InterPro" id="IPR006059">
    <property type="entry name" value="SBP"/>
</dbReference>